<keyword evidence="12" id="KW-1185">Reference proteome</keyword>
<accession>A0ABV6RQ47</accession>
<dbReference type="RefSeq" id="WP_386669502.1">
    <property type="nucleotide sequence ID" value="NZ_JBHLTG010000003.1"/>
</dbReference>
<dbReference type="EMBL" id="JBHLTG010000003">
    <property type="protein sequence ID" value="MFC0679094.1"/>
    <property type="molecule type" value="Genomic_DNA"/>
</dbReference>
<dbReference type="Pfam" id="PF23368">
    <property type="entry name" value="DUF7092"/>
    <property type="match status" value="1"/>
</dbReference>
<keyword evidence="5 6" id="KW-0482">Metalloprotease</keyword>
<evidence type="ECO:0000256" key="6">
    <source>
        <dbReference type="RuleBase" id="RU003983"/>
    </source>
</evidence>
<dbReference type="CDD" id="cd07332">
    <property type="entry name" value="M48C_Oma1_like"/>
    <property type="match status" value="1"/>
</dbReference>
<evidence type="ECO:0000256" key="7">
    <source>
        <dbReference type="SAM" id="MobiDB-lite"/>
    </source>
</evidence>
<keyword evidence="1 6" id="KW-0645">Protease</keyword>
<dbReference type="InterPro" id="IPR001915">
    <property type="entry name" value="Peptidase_M48"/>
</dbReference>
<feature type="domain" description="DUF7092" evidence="10">
    <location>
        <begin position="4"/>
        <end position="81"/>
    </location>
</feature>
<dbReference type="PANTHER" id="PTHR22726:SF1">
    <property type="entry name" value="METALLOENDOPEPTIDASE OMA1, MITOCHONDRIAL"/>
    <property type="match status" value="1"/>
</dbReference>
<keyword evidence="2" id="KW-0479">Metal-binding</keyword>
<evidence type="ECO:0000313" key="12">
    <source>
        <dbReference type="Proteomes" id="UP001589896"/>
    </source>
</evidence>
<comment type="cofactor">
    <cofactor evidence="6">
        <name>Zn(2+)</name>
        <dbReference type="ChEBI" id="CHEBI:29105"/>
    </cofactor>
    <text evidence="6">Binds 1 zinc ion per subunit.</text>
</comment>
<dbReference type="InterPro" id="IPR055518">
    <property type="entry name" value="DUF7092"/>
</dbReference>
<name>A0ABV6RQ47_9GAMM</name>
<dbReference type="Proteomes" id="UP001589896">
    <property type="component" value="Unassembled WGS sequence"/>
</dbReference>
<evidence type="ECO:0000256" key="8">
    <source>
        <dbReference type="SAM" id="Phobius"/>
    </source>
</evidence>
<dbReference type="PANTHER" id="PTHR22726">
    <property type="entry name" value="METALLOENDOPEPTIDASE OMA1"/>
    <property type="match status" value="1"/>
</dbReference>
<dbReference type="Gene3D" id="3.30.2010.10">
    <property type="entry name" value="Metalloproteases ('zincins'), catalytic domain"/>
    <property type="match status" value="1"/>
</dbReference>
<evidence type="ECO:0000313" key="11">
    <source>
        <dbReference type="EMBL" id="MFC0679094.1"/>
    </source>
</evidence>
<comment type="caution">
    <text evidence="11">The sequence shown here is derived from an EMBL/GenBank/DDBJ whole genome shotgun (WGS) entry which is preliminary data.</text>
</comment>
<feature type="transmembrane region" description="Helical" evidence="8">
    <location>
        <begin position="98"/>
        <end position="119"/>
    </location>
</feature>
<organism evidence="11 12">
    <name type="scientific">Lysobacter korlensis</name>
    <dbReference type="NCBI Taxonomy" id="553636"/>
    <lineage>
        <taxon>Bacteria</taxon>
        <taxon>Pseudomonadati</taxon>
        <taxon>Pseudomonadota</taxon>
        <taxon>Gammaproteobacteria</taxon>
        <taxon>Lysobacterales</taxon>
        <taxon>Lysobacteraceae</taxon>
        <taxon>Lysobacter</taxon>
    </lineage>
</organism>
<keyword evidence="4 6" id="KW-0862">Zinc</keyword>
<feature type="region of interest" description="Disordered" evidence="7">
    <location>
        <begin position="322"/>
        <end position="346"/>
    </location>
</feature>
<evidence type="ECO:0000256" key="5">
    <source>
        <dbReference type="ARBA" id="ARBA00023049"/>
    </source>
</evidence>
<evidence type="ECO:0000256" key="1">
    <source>
        <dbReference type="ARBA" id="ARBA00022670"/>
    </source>
</evidence>
<feature type="domain" description="Peptidase M48" evidence="9">
    <location>
        <begin position="162"/>
        <end position="337"/>
    </location>
</feature>
<keyword evidence="3 6" id="KW-0378">Hydrolase</keyword>
<evidence type="ECO:0000259" key="9">
    <source>
        <dbReference type="Pfam" id="PF01435"/>
    </source>
</evidence>
<evidence type="ECO:0000259" key="10">
    <source>
        <dbReference type="Pfam" id="PF23368"/>
    </source>
</evidence>
<reference evidence="11 12" key="1">
    <citation type="submission" date="2024-09" db="EMBL/GenBank/DDBJ databases">
        <authorList>
            <person name="Sun Q."/>
            <person name="Mori K."/>
        </authorList>
    </citation>
    <scope>NUCLEOTIDE SEQUENCE [LARGE SCALE GENOMIC DNA]</scope>
    <source>
        <strain evidence="11 12">KCTC 23076</strain>
    </source>
</reference>
<evidence type="ECO:0000256" key="2">
    <source>
        <dbReference type="ARBA" id="ARBA00022723"/>
    </source>
</evidence>
<keyword evidence="8" id="KW-0472">Membrane</keyword>
<keyword evidence="8" id="KW-0812">Transmembrane</keyword>
<protein>
    <submittedName>
        <fullName evidence="11">M48 family metallopeptidase</fullName>
    </submittedName>
</protein>
<evidence type="ECO:0000256" key="4">
    <source>
        <dbReference type="ARBA" id="ARBA00022833"/>
    </source>
</evidence>
<gene>
    <name evidence="11" type="ORF">ACFFGH_14725</name>
</gene>
<evidence type="ECO:0000256" key="3">
    <source>
        <dbReference type="ARBA" id="ARBA00022801"/>
    </source>
</evidence>
<proteinExistence type="inferred from homology"/>
<keyword evidence="8" id="KW-1133">Transmembrane helix</keyword>
<dbReference type="InterPro" id="IPR051156">
    <property type="entry name" value="Mito/Outer_Membr_Metalloprot"/>
</dbReference>
<dbReference type="Pfam" id="PF01435">
    <property type="entry name" value="Peptidase_M48"/>
    <property type="match status" value="1"/>
</dbReference>
<sequence length="346" mass="37318">MSELHGQWFDGRASRPQSVRLACPSPGTLQLLTADGARHEWPVSEIELNARLGSTPRLLRRPGHGHVECPDSPLLDAWLPGRSSRVEDLADWFERRRAAIVAAAAATVVATVAFVQFGLPATARFAAERMPRTVEVHASSQVVELLERTEFAPSRLSAERRERLHKRFRALVAGEPRAPELTLSFVDAPAMGPNAFALPDGRIFMTDELVALAESDEEVLAVLAHEAGHHVHHHGMRQALESSGVFVLAGLLLGDASGSSLAVSIPATLLSNGFSRGHEREADAYAFALLDRRGLSPRSFATVMGRLAKASPAGSDEVIGYLSTHPPTPERIAAAESAARRRAAKD</sequence>
<comment type="similarity">
    <text evidence="6">Belongs to the peptidase M48 family.</text>
</comment>